<protein>
    <submittedName>
        <fullName evidence="2">NAD synthetase</fullName>
        <ecNumber evidence="2">6.3.1.5</ecNumber>
    </submittedName>
</protein>
<name>A0ABM9X2J2_9RHOB</name>
<accession>A0ABM9X2J2</accession>
<evidence type="ECO:0000313" key="2">
    <source>
        <dbReference type="EMBL" id="EDQ03668.1"/>
    </source>
</evidence>
<reference evidence="2 3" key="1">
    <citation type="submission" date="2007-11" db="EMBL/GenBank/DDBJ databases">
        <authorList>
            <person name="Wagner-Dobler I."/>
            <person name="Ferriera S."/>
            <person name="Johnson J."/>
            <person name="Kravitz S."/>
            <person name="Beeson K."/>
            <person name="Sutton G."/>
            <person name="Rogers Y.-H."/>
            <person name="Friedman R."/>
            <person name="Frazier M."/>
            <person name="Venter J.C."/>
        </authorList>
    </citation>
    <scope>NUCLEOTIDE SEQUENCE [LARGE SCALE GENOMIC DNA]</scope>
    <source>
        <strain evidence="2 3">HEL-45</strain>
    </source>
</reference>
<evidence type="ECO:0000256" key="1">
    <source>
        <dbReference type="SAM" id="Phobius"/>
    </source>
</evidence>
<feature type="transmembrane region" description="Helical" evidence="1">
    <location>
        <begin position="46"/>
        <end position="66"/>
    </location>
</feature>
<dbReference type="Proteomes" id="UP000003257">
    <property type="component" value="Unassembled WGS sequence"/>
</dbReference>
<keyword evidence="2" id="KW-0436">Ligase</keyword>
<keyword evidence="1" id="KW-0812">Transmembrane</keyword>
<evidence type="ECO:0000313" key="3">
    <source>
        <dbReference type="Proteomes" id="UP000003257"/>
    </source>
</evidence>
<gene>
    <name evidence="2" type="primary">nadE</name>
    <name evidence="2" type="ORF">OIHEL45_19161</name>
</gene>
<keyword evidence="1" id="KW-1133">Transmembrane helix</keyword>
<comment type="caution">
    <text evidence="2">The sequence shown here is derived from an EMBL/GenBank/DDBJ whole genome shotgun (WGS) entry which is preliminary data.</text>
</comment>
<dbReference type="GO" id="GO:0008795">
    <property type="term" value="F:NAD+ synthase activity"/>
    <property type="evidence" value="ECO:0007669"/>
    <property type="project" value="UniProtKB-EC"/>
</dbReference>
<dbReference type="EC" id="6.3.1.5" evidence="2"/>
<keyword evidence="3" id="KW-1185">Reference proteome</keyword>
<feature type="transmembrane region" description="Helical" evidence="1">
    <location>
        <begin position="86"/>
        <end position="108"/>
    </location>
</feature>
<dbReference type="EMBL" id="ABID01000010">
    <property type="protein sequence ID" value="EDQ03668.1"/>
    <property type="molecule type" value="Genomic_DNA"/>
</dbReference>
<organism evidence="2 3">
    <name type="scientific">Sulfitobacter indolifex HEL-45</name>
    <dbReference type="NCBI Taxonomy" id="391624"/>
    <lineage>
        <taxon>Bacteria</taxon>
        <taxon>Pseudomonadati</taxon>
        <taxon>Pseudomonadota</taxon>
        <taxon>Alphaproteobacteria</taxon>
        <taxon>Rhodobacterales</taxon>
        <taxon>Roseobacteraceae</taxon>
        <taxon>Sulfitobacter</taxon>
    </lineage>
</organism>
<keyword evidence="1" id="KW-0472">Membrane</keyword>
<proteinExistence type="predicted"/>
<sequence length="117" mass="12735">MANPPHKIWAKLRLKNYHARYGHVIDDMTAQPQLWLMSIGLRGTRLTVCAGIDAVTLIMSGMFAGLSIRFFVAPRLVRGVGHIRTVVSLAAVTSAAALMHLALIALGFRSRCALLPT</sequence>